<evidence type="ECO:0000313" key="1">
    <source>
        <dbReference type="EMBL" id="KAF8780046.1"/>
    </source>
</evidence>
<gene>
    <name evidence="1" type="ORF">HU200_002014</name>
</gene>
<sequence length="114" mass="13055">MPPIFQVNALPFFKNILFGPSYQHGNGTVPRSTCTARPATTSWKKCTFGSGCTGTPVRNLGLERVVRSILVDCSNAEYGCRTEKIAYCDRVEHELLRCRQHAPWREMPRLRLRW</sequence>
<accession>A0A835FXX2</accession>
<name>A0A835FXX2_9POAL</name>
<protein>
    <submittedName>
        <fullName evidence="1">Uncharacterized protein</fullName>
    </submittedName>
</protein>
<dbReference type="Proteomes" id="UP000636709">
    <property type="component" value="Unassembled WGS sequence"/>
</dbReference>
<comment type="caution">
    <text evidence="1">The sequence shown here is derived from an EMBL/GenBank/DDBJ whole genome shotgun (WGS) entry which is preliminary data.</text>
</comment>
<dbReference type="EMBL" id="JACEFO010000145">
    <property type="protein sequence ID" value="KAF8780046.1"/>
    <property type="molecule type" value="Genomic_DNA"/>
</dbReference>
<dbReference type="OrthoDB" id="680350at2759"/>
<dbReference type="AlphaFoldDB" id="A0A835FXX2"/>
<proteinExistence type="predicted"/>
<evidence type="ECO:0000313" key="2">
    <source>
        <dbReference type="Proteomes" id="UP000636709"/>
    </source>
</evidence>
<reference evidence="1" key="1">
    <citation type="submission" date="2020-07" db="EMBL/GenBank/DDBJ databases">
        <title>Genome sequence and genetic diversity analysis of an under-domesticated orphan crop, white fonio (Digitaria exilis).</title>
        <authorList>
            <person name="Bennetzen J.L."/>
            <person name="Chen S."/>
            <person name="Ma X."/>
            <person name="Wang X."/>
            <person name="Yssel A.E.J."/>
            <person name="Chaluvadi S.R."/>
            <person name="Johnson M."/>
            <person name="Gangashetty P."/>
            <person name="Hamidou F."/>
            <person name="Sanogo M.D."/>
            <person name="Zwaenepoel A."/>
            <person name="Wallace J."/>
            <person name="Van De Peer Y."/>
            <person name="Van Deynze A."/>
        </authorList>
    </citation>
    <scope>NUCLEOTIDE SEQUENCE</scope>
    <source>
        <tissue evidence="1">Leaves</tissue>
    </source>
</reference>
<keyword evidence="2" id="KW-1185">Reference proteome</keyword>
<organism evidence="1 2">
    <name type="scientific">Digitaria exilis</name>
    <dbReference type="NCBI Taxonomy" id="1010633"/>
    <lineage>
        <taxon>Eukaryota</taxon>
        <taxon>Viridiplantae</taxon>
        <taxon>Streptophyta</taxon>
        <taxon>Embryophyta</taxon>
        <taxon>Tracheophyta</taxon>
        <taxon>Spermatophyta</taxon>
        <taxon>Magnoliopsida</taxon>
        <taxon>Liliopsida</taxon>
        <taxon>Poales</taxon>
        <taxon>Poaceae</taxon>
        <taxon>PACMAD clade</taxon>
        <taxon>Panicoideae</taxon>
        <taxon>Panicodae</taxon>
        <taxon>Paniceae</taxon>
        <taxon>Anthephorinae</taxon>
        <taxon>Digitaria</taxon>
    </lineage>
</organism>